<protein>
    <submittedName>
        <fullName evidence="2">Uncharacterized protein</fullName>
    </submittedName>
</protein>
<name>A0A418AFH4_9STRA</name>
<dbReference type="Proteomes" id="UP000285060">
    <property type="component" value="Unassembled WGS sequence"/>
</dbReference>
<keyword evidence="3" id="KW-1185">Reference proteome</keyword>
<feature type="region of interest" description="Disordered" evidence="1">
    <location>
        <begin position="246"/>
        <end position="266"/>
    </location>
</feature>
<dbReference type="AlphaFoldDB" id="A0A418AFH4"/>
<accession>A0A418AFH4</accession>
<evidence type="ECO:0000313" key="3">
    <source>
        <dbReference type="Proteomes" id="UP000285060"/>
    </source>
</evidence>
<sequence length="394" mass="44580">MGIQWMRVYVNHYGTYHPALAVRILSAEWADGIRKEFQIARYYSWMVELPILDSNTLQPRQCLICGGQHQYMACPELSEDSRDRVQWVWGWVRMQYLRDPKIHKYYKKHEKLRNVVNRKLRRIYADEDFNSVATLNGVLEVPFCADSGSDVNIISMEMLEALQAKDTKVQSIRLSETWKGFAVESNPVYSDQVVKIRIRLQTAAGPVNLPGIQPCYVISKSDALLVSRPALESIGINMDRLLEQVATHQRQEGGDDVGEPDGDEDIAFGVATPRLQNGNNDLDNDDLNAAKELHTNALETLKLMDDGNEAILNKLETCVMNAAREGVWRIKFRGTDAAANVPAMEIKLKSDARPHRCKARKTSPLETKFLDAFGRQLEEDGIIYSNSSSAYCSP</sequence>
<reference evidence="2 3" key="1">
    <citation type="submission" date="2018-08" db="EMBL/GenBank/DDBJ databases">
        <title>Aphanomyces genome sequencing and annotation.</title>
        <authorList>
            <person name="Minardi D."/>
            <person name="Oidtmann B."/>
            <person name="Van Der Giezen M."/>
            <person name="Studholme D.J."/>
        </authorList>
    </citation>
    <scope>NUCLEOTIDE SEQUENCE [LARGE SCALE GENOMIC DNA]</scope>
    <source>
        <strain evidence="2 3">NJM0002</strain>
    </source>
</reference>
<proteinExistence type="predicted"/>
<dbReference type="EMBL" id="QUSY01003615">
    <property type="protein sequence ID" value="RHY16845.1"/>
    <property type="molecule type" value="Genomic_DNA"/>
</dbReference>
<gene>
    <name evidence="2" type="ORF">DYB32_010604</name>
</gene>
<evidence type="ECO:0000256" key="1">
    <source>
        <dbReference type="SAM" id="MobiDB-lite"/>
    </source>
</evidence>
<feature type="compositionally biased region" description="Acidic residues" evidence="1">
    <location>
        <begin position="254"/>
        <end position="266"/>
    </location>
</feature>
<comment type="caution">
    <text evidence="2">The sequence shown here is derived from an EMBL/GenBank/DDBJ whole genome shotgun (WGS) entry which is preliminary data.</text>
</comment>
<dbReference type="VEuPathDB" id="FungiDB:H310_13354"/>
<organism evidence="2 3">
    <name type="scientific">Aphanomyces invadans</name>
    <dbReference type="NCBI Taxonomy" id="157072"/>
    <lineage>
        <taxon>Eukaryota</taxon>
        <taxon>Sar</taxon>
        <taxon>Stramenopiles</taxon>
        <taxon>Oomycota</taxon>
        <taxon>Saprolegniomycetes</taxon>
        <taxon>Saprolegniales</taxon>
        <taxon>Verrucalvaceae</taxon>
        <taxon>Aphanomyces</taxon>
    </lineage>
</organism>
<feature type="non-terminal residue" evidence="2">
    <location>
        <position position="394"/>
    </location>
</feature>
<evidence type="ECO:0000313" key="2">
    <source>
        <dbReference type="EMBL" id="RHY16845.1"/>
    </source>
</evidence>